<dbReference type="Proteomes" id="UP001168990">
    <property type="component" value="Unassembled WGS sequence"/>
</dbReference>
<evidence type="ECO:0000313" key="2">
    <source>
        <dbReference type="Proteomes" id="UP001168990"/>
    </source>
</evidence>
<sequence length="107" mass="11877">MTGELLEYISGDTIEEPHIRRCERAKPDYFISALKKFKHLRDATHRASPSPTNSSMNCALICATGAASTATLAFASSEIENRKISVNRMVGKSFDYKIFPVNTFTSN</sequence>
<keyword evidence="2" id="KW-1185">Reference proteome</keyword>
<organism evidence="1 2">
    <name type="scientific">Microctonus aethiopoides</name>
    <dbReference type="NCBI Taxonomy" id="144406"/>
    <lineage>
        <taxon>Eukaryota</taxon>
        <taxon>Metazoa</taxon>
        <taxon>Ecdysozoa</taxon>
        <taxon>Arthropoda</taxon>
        <taxon>Hexapoda</taxon>
        <taxon>Insecta</taxon>
        <taxon>Pterygota</taxon>
        <taxon>Neoptera</taxon>
        <taxon>Endopterygota</taxon>
        <taxon>Hymenoptera</taxon>
        <taxon>Apocrita</taxon>
        <taxon>Ichneumonoidea</taxon>
        <taxon>Braconidae</taxon>
        <taxon>Euphorinae</taxon>
        <taxon>Microctonus</taxon>
    </lineage>
</organism>
<evidence type="ECO:0000313" key="1">
    <source>
        <dbReference type="EMBL" id="KAK0156994.1"/>
    </source>
</evidence>
<reference evidence="1" key="2">
    <citation type="submission" date="2023-03" db="EMBL/GenBank/DDBJ databases">
        <authorList>
            <person name="Inwood S.N."/>
            <person name="Skelly J.G."/>
            <person name="Guhlin J."/>
            <person name="Harrop T.W.R."/>
            <person name="Goldson S.G."/>
            <person name="Dearden P.K."/>
        </authorList>
    </citation>
    <scope>NUCLEOTIDE SEQUENCE</scope>
    <source>
        <strain evidence="1">Irish</strain>
        <tissue evidence="1">Whole body</tissue>
    </source>
</reference>
<reference evidence="1" key="1">
    <citation type="journal article" date="2023" name="bioRxiv">
        <title>Scaffold-level genome assemblies of two parasitoid biocontrol wasps reveal the parthenogenesis mechanism and an associated novel virus.</title>
        <authorList>
            <person name="Inwood S."/>
            <person name="Skelly J."/>
            <person name="Guhlin J."/>
            <person name="Harrop T."/>
            <person name="Goldson S."/>
            <person name="Dearden P."/>
        </authorList>
    </citation>
    <scope>NUCLEOTIDE SEQUENCE</scope>
    <source>
        <strain evidence="1">Irish</strain>
        <tissue evidence="1">Whole body</tissue>
    </source>
</reference>
<comment type="caution">
    <text evidence="1">The sequence shown here is derived from an EMBL/GenBank/DDBJ whole genome shotgun (WGS) entry which is preliminary data.</text>
</comment>
<accession>A0AA39C3M9</accession>
<name>A0AA39C3M9_9HYME</name>
<proteinExistence type="predicted"/>
<dbReference type="AlphaFoldDB" id="A0AA39C3M9"/>
<protein>
    <submittedName>
        <fullName evidence="1">Uncharacterized protein</fullName>
    </submittedName>
</protein>
<gene>
    <name evidence="1" type="ORF">PV328_012030</name>
</gene>
<dbReference type="EMBL" id="JAQQBS010001779">
    <property type="protein sequence ID" value="KAK0156994.1"/>
    <property type="molecule type" value="Genomic_DNA"/>
</dbReference>